<sequence length="51" mass="6065">MDLKPMVANLQKREFISHSSLRIYTKYESALAFFSIYYVKKGRYTTNNLNL</sequence>
<name>A0A816Q739_BRANA</name>
<dbReference type="EMBL" id="HG994370">
    <property type="protein sequence ID" value="CAF2058214.1"/>
    <property type="molecule type" value="Genomic_DNA"/>
</dbReference>
<evidence type="ECO:0000313" key="1">
    <source>
        <dbReference type="EMBL" id="CAF2058214.1"/>
    </source>
</evidence>
<proteinExistence type="predicted"/>
<gene>
    <name evidence="1" type="ORF">DARMORV10_C06P20340.1</name>
</gene>
<reference evidence="1" key="1">
    <citation type="submission" date="2021-01" db="EMBL/GenBank/DDBJ databases">
        <authorList>
            <consortium name="Genoscope - CEA"/>
            <person name="William W."/>
        </authorList>
    </citation>
    <scope>NUCLEOTIDE SEQUENCE</scope>
</reference>
<organism evidence="1">
    <name type="scientific">Brassica napus</name>
    <name type="common">Rape</name>
    <dbReference type="NCBI Taxonomy" id="3708"/>
    <lineage>
        <taxon>Eukaryota</taxon>
        <taxon>Viridiplantae</taxon>
        <taxon>Streptophyta</taxon>
        <taxon>Embryophyta</taxon>
        <taxon>Tracheophyta</taxon>
        <taxon>Spermatophyta</taxon>
        <taxon>Magnoliopsida</taxon>
        <taxon>eudicotyledons</taxon>
        <taxon>Gunneridae</taxon>
        <taxon>Pentapetalae</taxon>
        <taxon>rosids</taxon>
        <taxon>malvids</taxon>
        <taxon>Brassicales</taxon>
        <taxon>Brassicaceae</taxon>
        <taxon>Brassiceae</taxon>
        <taxon>Brassica</taxon>
    </lineage>
</organism>
<protein>
    <submittedName>
        <fullName evidence="1">(rape) hypothetical protein</fullName>
    </submittedName>
</protein>
<dbReference type="Proteomes" id="UP001295469">
    <property type="component" value="Chromosome C06"/>
</dbReference>
<dbReference type="AlphaFoldDB" id="A0A816Q739"/>
<accession>A0A816Q739</accession>